<reference evidence="2 3" key="1">
    <citation type="submission" date="2024-05" db="EMBL/GenBank/DDBJ databases">
        <title>The nuclear and mitochondrial genome assemblies of Tetragonisca angustula (Apidae: Meliponini), a tiny yet remarkable pollinator in the Neotropics.</title>
        <authorList>
            <person name="Ferrari R."/>
            <person name="Ricardo P.C."/>
            <person name="Dias F.C."/>
            <person name="Araujo N.S."/>
            <person name="Soares D.O."/>
            <person name="Zhou Q.-S."/>
            <person name="Zhu C.-D."/>
            <person name="Coutinho L."/>
            <person name="Airas M.C."/>
            <person name="Batista T.M."/>
        </authorList>
    </citation>
    <scope>NUCLEOTIDE SEQUENCE [LARGE SCALE GENOMIC DNA]</scope>
    <source>
        <strain evidence="2">ASF017062</strain>
        <tissue evidence="2">Abdomen</tissue>
    </source>
</reference>
<feature type="compositionally biased region" description="Basic and acidic residues" evidence="1">
    <location>
        <begin position="23"/>
        <end position="34"/>
    </location>
</feature>
<protein>
    <submittedName>
        <fullName evidence="2">Uncharacterized protein</fullName>
    </submittedName>
</protein>
<dbReference type="AlphaFoldDB" id="A0AAW1A9C9"/>
<dbReference type="EMBL" id="JAWNGG020000038">
    <property type="protein sequence ID" value="KAK9306589.1"/>
    <property type="molecule type" value="Genomic_DNA"/>
</dbReference>
<evidence type="ECO:0000313" key="2">
    <source>
        <dbReference type="EMBL" id="KAK9306589.1"/>
    </source>
</evidence>
<feature type="region of interest" description="Disordered" evidence="1">
    <location>
        <begin position="81"/>
        <end position="108"/>
    </location>
</feature>
<accession>A0AAW1A9C9</accession>
<feature type="region of interest" description="Disordered" evidence="1">
    <location>
        <begin position="19"/>
        <end position="54"/>
    </location>
</feature>
<name>A0AAW1A9C9_9HYME</name>
<proteinExistence type="predicted"/>
<sequence length="108" mass="12052">MELLNERSWQSSFQNLINVKPRTNPDIEPKRETRVSTSKSHATSGRHRGKPLSWWPCIPATMRQSDRIQVRPGLKINPSWPRLNPLGTLITKPDSSGGAVVGQRGASV</sequence>
<gene>
    <name evidence="2" type="ORF">QLX08_002780</name>
</gene>
<evidence type="ECO:0000256" key="1">
    <source>
        <dbReference type="SAM" id="MobiDB-lite"/>
    </source>
</evidence>
<comment type="caution">
    <text evidence="2">The sequence shown here is derived from an EMBL/GenBank/DDBJ whole genome shotgun (WGS) entry which is preliminary data.</text>
</comment>
<organism evidence="2 3">
    <name type="scientific">Tetragonisca angustula</name>
    <dbReference type="NCBI Taxonomy" id="166442"/>
    <lineage>
        <taxon>Eukaryota</taxon>
        <taxon>Metazoa</taxon>
        <taxon>Ecdysozoa</taxon>
        <taxon>Arthropoda</taxon>
        <taxon>Hexapoda</taxon>
        <taxon>Insecta</taxon>
        <taxon>Pterygota</taxon>
        <taxon>Neoptera</taxon>
        <taxon>Endopterygota</taxon>
        <taxon>Hymenoptera</taxon>
        <taxon>Apocrita</taxon>
        <taxon>Aculeata</taxon>
        <taxon>Apoidea</taxon>
        <taxon>Anthophila</taxon>
        <taxon>Apidae</taxon>
        <taxon>Tetragonisca</taxon>
    </lineage>
</organism>
<keyword evidence="3" id="KW-1185">Reference proteome</keyword>
<dbReference type="Proteomes" id="UP001432146">
    <property type="component" value="Unassembled WGS sequence"/>
</dbReference>
<evidence type="ECO:0000313" key="3">
    <source>
        <dbReference type="Proteomes" id="UP001432146"/>
    </source>
</evidence>